<keyword evidence="6 8" id="KW-1133">Transmembrane helix</keyword>
<dbReference type="InterPro" id="IPR004812">
    <property type="entry name" value="Efflux_drug-R_Bcr/CmlA"/>
</dbReference>
<feature type="transmembrane region" description="Helical" evidence="8">
    <location>
        <begin position="67"/>
        <end position="86"/>
    </location>
</feature>
<dbReference type="PROSITE" id="PS00216">
    <property type="entry name" value="SUGAR_TRANSPORT_1"/>
    <property type="match status" value="1"/>
</dbReference>
<gene>
    <name evidence="10" type="ORF">HKD39_09385</name>
</gene>
<feature type="transmembrane region" description="Helical" evidence="8">
    <location>
        <begin position="329"/>
        <end position="348"/>
    </location>
</feature>
<feature type="domain" description="Major facilitator superfamily (MFS) profile" evidence="9">
    <location>
        <begin position="1"/>
        <end position="385"/>
    </location>
</feature>
<dbReference type="InterPro" id="IPR036259">
    <property type="entry name" value="MFS_trans_sf"/>
</dbReference>
<dbReference type="EMBL" id="JABEND010000004">
    <property type="protein sequence ID" value="NNG35919.1"/>
    <property type="molecule type" value="Genomic_DNA"/>
</dbReference>
<evidence type="ECO:0000256" key="2">
    <source>
        <dbReference type="ARBA" id="ARBA00006236"/>
    </source>
</evidence>
<proteinExistence type="inferred from homology"/>
<evidence type="ECO:0000256" key="7">
    <source>
        <dbReference type="ARBA" id="ARBA00023136"/>
    </source>
</evidence>
<dbReference type="GO" id="GO:1990961">
    <property type="term" value="P:xenobiotic detoxification by transmembrane export across the plasma membrane"/>
    <property type="evidence" value="ECO:0007669"/>
    <property type="project" value="InterPro"/>
</dbReference>
<evidence type="ECO:0000256" key="6">
    <source>
        <dbReference type="ARBA" id="ARBA00022989"/>
    </source>
</evidence>
<dbReference type="GO" id="GO:0005886">
    <property type="term" value="C:plasma membrane"/>
    <property type="evidence" value="ECO:0007669"/>
    <property type="project" value="UniProtKB-SubCell"/>
</dbReference>
<evidence type="ECO:0000256" key="8">
    <source>
        <dbReference type="SAM" id="Phobius"/>
    </source>
</evidence>
<comment type="caution">
    <text evidence="10">The sequence shown here is derived from an EMBL/GenBank/DDBJ whole genome shotgun (WGS) entry which is preliminary data.</text>
</comment>
<feature type="transmembrane region" description="Helical" evidence="8">
    <location>
        <begin position="155"/>
        <end position="175"/>
    </location>
</feature>
<dbReference type="CDD" id="cd17320">
    <property type="entry name" value="MFS_MdfA_MDR_like"/>
    <property type="match status" value="1"/>
</dbReference>
<keyword evidence="5 8" id="KW-0812">Transmembrane</keyword>
<dbReference type="AlphaFoldDB" id="A0A849A5S9"/>
<evidence type="ECO:0000256" key="1">
    <source>
        <dbReference type="ARBA" id="ARBA00004651"/>
    </source>
</evidence>
<feature type="transmembrane region" description="Helical" evidence="8">
    <location>
        <begin position="245"/>
        <end position="263"/>
    </location>
</feature>
<feature type="transmembrane region" description="Helical" evidence="8">
    <location>
        <begin position="125"/>
        <end position="143"/>
    </location>
</feature>
<name>A0A849A5S9_9ACTN</name>
<dbReference type="SUPFAM" id="SSF103473">
    <property type="entry name" value="MFS general substrate transporter"/>
    <property type="match status" value="1"/>
</dbReference>
<keyword evidence="7 8" id="KW-0472">Membrane</keyword>
<evidence type="ECO:0000259" key="9">
    <source>
        <dbReference type="PROSITE" id="PS50850"/>
    </source>
</evidence>
<dbReference type="InterPro" id="IPR020846">
    <property type="entry name" value="MFS_dom"/>
</dbReference>
<feature type="transmembrane region" description="Helical" evidence="8">
    <location>
        <begin position="270"/>
        <end position="295"/>
    </location>
</feature>
<reference evidence="10 11" key="1">
    <citation type="submission" date="2020-05" db="EMBL/GenBank/DDBJ databases">
        <title>Nakamurella sp. DB0629 isolated from air conditioner.</title>
        <authorList>
            <person name="Kim D.H."/>
            <person name="Kim D.-U."/>
        </authorList>
    </citation>
    <scope>NUCLEOTIDE SEQUENCE [LARGE SCALE GENOMIC DNA]</scope>
    <source>
        <strain evidence="10 11">DB0629</strain>
    </source>
</reference>
<dbReference type="InterPro" id="IPR011701">
    <property type="entry name" value="MFS"/>
</dbReference>
<evidence type="ECO:0000256" key="4">
    <source>
        <dbReference type="ARBA" id="ARBA00022475"/>
    </source>
</evidence>
<feature type="transmembrane region" description="Helical" evidence="8">
    <location>
        <begin position="360"/>
        <end position="381"/>
    </location>
</feature>
<dbReference type="Proteomes" id="UP000562984">
    <property type="component" value="Unassembled WGS sequence"/>
</dbReference>
<dbReference type="PANTHER" id="PTHR23502:SF132">
    <property type="entry name" value="POLYAMINE TRANSPORTER 2-RELATED"/>
    <property type="match status" value="1"/>
</dbReference>
<evidence type="ECO:0000256" key="5">
    <source>
        <dbReference type="ARBA" id="ARBA00022692"/>
    </source>
</evidence>
<dbReference type="FunFam" id="1.20.1720.10:FF:000005">
    <property type="entry name" value="Bcr/CflA family efflux transporter"/>
    <property type="match status" value="1"/>
</dbReference>
<dbReference type="NCBIfam" id="TIGR00710">
    <property type="entry name" value="efflux_Bcr_CflA"/>
    <property type="match status" value="1"/>
</dbReference>
<protein>
    <submittedName>
        <fullName evidence="10">Multidrug effflux MFS transporter</fullName>
    </submittedName>
</protein>
<feature type="transmembrane region" description="Helical" evidence="8">
    <location>
        <begin position="301"/>
        <end position="322"/>
    </location>
</feature>
<accession>A0A849A5S9</accession>
<feature type="transmembrane region" description="Helical" evidence="8">
    <location>
        <begin position="36"/>
        <end position="55"/>
    </location>
</feature>
<comment type="similarity">
    <text evidence="2">Belongs to the major facilitator superfamily. Bcr/CmlA family.</text>
</comment>
<dbReference type="GO" id="GO:0042910">
    <property type="term" value="F:xenobiotic transmembrane transporter activity"/>
    <property type="evidence" value="ECO:0007669"/>
    <property type="project" value="InterPro"/>
</dbReference>
<dbReference type="Gene3D" id="1.20.1720.10">
    <property type="entry name" value="Multidrug resistance protein D"/>
    <property type="match status" value="1"/>
</dbReference>
<keyword evidence="3" id="KW-0813">Transport</keyword>
<keyword evidence="4" id="KW-1003">Cell membrane</keyword>
<comment type="subcellular location">
    <subcellularLocation>
        <location evidence="1">Cell membrane</location>
        <topology evidence="1">Multi-pass membrane protein</topology>
    </subcellularLocation>
</comment>
<dbReference type="PROSITE" id="PS50850">
    <property type="entry name" value="MFS"/>
    <property type="match status" value="1"/>
</dbReference>
<evidence type="ECO:0000313" key="11">
    <source>
        <dbReference type="Proteomes" id="UP000562984"/>
    </source>
</evidence>
<feature type="transmembrane region" description="Helical" evidence="8">
    <location>
        <begin position="92"/>
        <end position="113"/>
    </location>
</feature>
<feature type="transmembrane region" description="Helical" evidence="8">
    <location>
        <begin position="204"/>
        <end position="225"/>
    </location>
</feature>
<dbReference type="InterPro" id="IPR005829">
    <property type="entry name" value="Sugar_transporter_CS"/>
</dbReference>
<keyword evidence="11" id="KW-1185">Reference proteome</keyword>
<evidence type="ECO:0000313" key="10">
    <source>
        <dbReference type="EMBL" id="NNG35919.1"/>
    </source>
</evidence>
<evidence type="ECO:0000256" key="3">
    <source>
        <dbReference type="ARBA" id="ARBA00022448"/>
    </source>
</evidence>
<organism evidence="10 11">
    <name type="scientific">Nakamurella aerolata</name>
    <dbReference type="NCBI Taxonomy" id="1656892"/>
    <lineage>
        <taxon>Bacteria</taxon>
        <taxon>Bacillati</taxon>
        <taxon>Actinomycetota</taxon>
        <taxon>Actinomycetes</taxon>
        <taxon>Nakamurellales</taxon>
        <taxon>Nakamurellaceae</taxon>
        <taxon>Nakamurella</taxon>
    </lineage>
</organism>
<sequence length="398" mass="40480">MVITLGALSAFGPLCLDMYLPALPQLPAALRSTEAMAQLSLTACIVGLGVGQLVVGPLSDRLGRRWPLLVGVAVFTATSIGCAVATSMPVLIGLRLLQGVAGASGIVVGRAVVADLFAGRRAAGFFSTMTVINGLAPILAPLIGGQILRWGDWRLVFWVLAGIGVALLVATALVIDETLPPRRRATGGFGALARAVGTVLGDRVTMGYVLAGTAVAAAMFGYISASPFLLQDGFSLTPQQFSLCFAANAVGIVVAGQTSAVALRRGARPLVLLTFGVVQAAAGALLLMLAVWLRWPLGPVLIGLWVLVSAVGLTLPNASALAMDRHRPVAGAASAVIGLLQFGTAGLTSQLVGFGDRGRGLALGVVAVGCVAVAGVALAMARRSAPPNDVSREPTPQT</sequence>
<dbReference type="Pfam" id="PF07690">
    <property type="entry name" value="MFS_1"/>
    <property type="match status" value="1"/>
</dbReference>
<dbReference type="PANTHER" id="PTHR23502">
    <property type="entry name" value="MAJOR FACILITATOR SUPERFAMILY"/>
    <property type="match status" value="1"/>
</dbReference>